<keyword evidence="1" id="KW-1133">Transmembrane helix</keyword>
<keyword evidence="3" id="KW-1185">Reference proteome</keyword>
<evidence type="ECO:0000313" key="2">
    <source>
        <dbReference type="EMBL" id="GET38545.1"/>
    </source>
</evidence>
<dbReference type="Proteomes" id="UP001050975">
    <property type="component" value="Unassembled WGS sequence"/>
</dbReference>
<protein>
    <recommendedName>
        <fullName evidence="4">Transposase</fullName>
    </recommendedName>
</protein>
<dbReference type="AlphaFoldDB" id="A0AAV3XEK3"/>
<keyword evidence="1" id="KW-0472">Membrane</keyword>
<name>A0AAV3XEK3_9CYAN</name>
<evidence type="ECO:0000313" key="3">
    <source>
        <dbReference type="Proteomes" id="UP001050975"/>
    </source>
</evidence>
<dbReference type="EMBL" id="BLAY01000047">
    <property type="protein sequence ID" value="GET38545.1"/>
    <property type="molecule type" value="Genomic_DNA"/>
</dbReference>
<keyword evidence="1" id="KW-0812">Transmembrane</keyword>
<gene>
    <name evidence="2" type="ORF">MiSe_33030</name>
</gene>
<feature type="transmembrane region" description="Helical" evidence="1">
    <location>
        <begin position="30"/>
        <end position="53"/>
    </location>
</feature>
<sequence>MYILPSDCALYLSIVVNIPQPTSLIVLAKLWFLTMALLCRFSTAITWFSLTILRDSLWRKSSRHLAILERTATLIWPWLYFYFPFVYGISVVEDA</sequence>
<accession>A0AAV3XEK3</accession>
<feature type="transmembrane region" description="Helical" evidence="1">
    <location>
        <begin position="74"/>
        <end position="92"/>
    </location>
</feature>
<comment type="caution">
    <text evidence="2">The sequence shown here is derived from an EMBL/GenBank/DDBJ whole genome shotgun (WGS) entry which is preliminary data.</text>
</comment>
<organism evidence="2 3">
    <name type="scientific">Microseira wollei NIES-4236</name>
    <dbReference type="NCBI Taxonomy" id="2530354"/>
    <lineage>
        <taxon>Bacteria</taxon>
        <taxon>Bacillati</taxon>
        <taxon>Cyanobacteriota</taxon>
        <taxon>Cyanophyceae</taxon>
        <taxon>Oscillatoriophycideae</taxon>
        <taxon>Aerosakkonematales</taxon>
        <taxon>Aerosakkonemataceae</taxon>
        <taxon>Microseira</taxon>
    </lineage>
</organism>
<reference evidence="2" key="1">
    <citation type="submission" date="2019-10" db="EMBL/GenBank/DDBJ databases">
        <title>Draft genome sequece of Microseira wollei NIES-4236.</title>
        <authorList>
            <person name="Yamaguchi H."/>
            <person name="Suzuki S."/>
            <person name="Kawachi M."/>
        </authorList>
    </citation>
    <scope>NUCLEOTIDE SEQUENCE</scope>
    <source>
        <strain evidence="2">NIES-4236</strain>
    </source>
</reference>
<evidence type="ECO:0008006" key="4">
    <source>
        <dbReference type="Google" id="ProtNLM"/>
    </source>
</evidence>
<evidence type="ECO:0000256" key="1">
    <source>
        <dbReference type="SAM" id="Phobius"/>
    </source>
</evidence>
<proteinExistence type="predicted"/>